<name>A0A1I4TP02_9EURY</name>
<evidence type="ECO:0000313" key="3">
    <source>
        <dbReference type="Proteomes" id="UP000198535"/>
    </source>
</evidence>
<keyword evidence="1" id="KW-0472">Membrane</keyword>
<accession>A0A1I4TP02</accession>
<dbReference type="AlphaFoldDB" id="A0A1I4TP02"/>
<protein>
    <submittedName>
        <fullName evidence="2">Uncharacterized protein</fullName>
    </submittedName>
</protein>
<dbReference type="Proteomes" id="UP000198535">
    <property type="component" value="Unassembled WGS sequence"/>
</dbReference>
<dbReference type="RefSeq" id="WP_177188052.1">
    <property type="nucleotide sequence ID" value="NZ_FOUJ01000005.1"/>
</dbReference>
<reference evidence="3" key="1">
    <citation type="submission" date="2016-10" db="EMBL/GenBank/DDBJ databases">
        <authorList>
            <person name="Varghese N."/>
            <person name="Submissions S."/>
        </authorList>
    </citation>
    <scope>NUCLEOTIDE SEQUENCE [LARGE SCALE GENOMIC DNA]</scope>
    <source>
        <strain evidence="3">Mob M</strain>
    </source>
</reference>
<keyword evidence="3" id="KW-1185">Reference proteome</keyword>
<sequence>MNRTIRIRIILILIILVNTLIPIFASAEYNESIDSHNSYLEEFRNDSHFIGYKGNLPDTIDQEWKNAIRDCWLNLTGPSYYKFDKSIKSVGSNSELLIVYLGSAYKGEVNDSRIDQMYQKIETYCEENVGVGNVPVVFMWAEDEEDLIMVYDSDAFENAKNSSSFVASRGNVPTFSDENERLQWTDDVFEAGSIKELSPYFTSQKGPLLISYSFQRYGGYVKVGVNKDTPERVNDSSINEIYQIVYNHYEEVGITDIPVVFVWEEVPQIDEMAIGEPPIEYHSEDTNVSDNEESSQTTPGFTSVMLVMCILILARFRK</sequence>
<gene>
    <name evidence="2" type="ORF">SAMN04488696_2370</name>
</gene>
<dbReference type="STRING" id="487685.SAMN04488696_2370"/>
<keyword evidence="1" id="KW-1133">Transmembrane helix</keyword>
<proteinExistence type="predicted"/>
<evidence type="ECO:0000256" key="1">
    <source>
        <dbReference type="SAM" id="Phobius"/>
    </source>
</evidence>
<evidence type="ECO:0000313" key="2">
    <source>
        <dbReference type="EMBL" id="SFM78419.1"/>
    </source>
</evidence>
<dbReference type="EMBL" id="FOUJ01000005">
    <property type="protein sequence ID" value="SFM78419.1"/>
    <property type="molecule type" value="Genomic_DNA"/>
</dbReference>
<feature type="transmembrane region" description="Helical" evidence="1">
    <location>
        <begin position="7"/>
        <end position="25"/>
    </location>
</feature>
<organism evidence="2 3">
    <name type="scientific">Methanolobus profundi</name>
    <dbReference type="NCBI Taxonomy" id="487685"/>
    <lineage>
        <taxon>Archaea</taxon>
        <taxon>Methanobacteriati</taxon>
        <taxon>Methanobacteriota</taxon>
        <taxon>Stenosarchaea group</taxon>
        <taxon>Methanomicrobia</taxon>
        <taxon>Methanosarcinales</taxon>
        <taxon>Methanosarcinaceae</taxon>
        <taxon>Methanolobus</taxon>
    </lineage>
</organism>
<dbReference type="OrthoDB" id="136081at2157"/>
<keyword evidence="1" id="KW-0812">Transmembrane</keyword>